<name>A0A8B8BF63_CRAVI</name>
<dbReference type="SMART" id="SM00494">
    <property type="entry name" value="ChtBD2"/>
    <property type="match status" value="3"/>
</dbReference>
<dbReference type="KEGG" id="cvn:111109548"/>
<dbReference type="SUPFAM" id="SSF57625">
    <property type="entry name" value="Invertebrate chitin-binding proteins"/>
    <property type="match status" value="3"/>
</dbReference>
<dbReference type="AlphaFoldDB" id="A0A8B8BF63"/>
<evidence type="ECO:0000256" key="6">
    <source>
        <dbReference type="SAM" id="SignalP"/>
    </source>
</evidence>
<evidence type="ECO:0000256" key="4">
    <source>
        <dbReference type="ARBA" id="ARBA00023157"/>
    </source>
</evidence>
<dbReference type="GO" id="GO:0008061">
    <property type="term" value="F:chitin binding"/>
    <property type="evidence" value="ECO:0007669"/>
    <property type="project" value="UniProtKB-KW"/>
</dbReference>
<feature type="domain" description="Chitin-binding type-2" evidence="7">
    <location>
        <begin position="40"/>
        <end position="108"/>
    </location>
</feature>
<dbReference type="RefSeq" id="XP_022301424.1">
    <property type="nucleotide sequence ID" value="XM_022445716.1"/>
</dbReference>
<dbReference type="Gene3D" id="2.170.140.10">
    <property type="entry name" value="Chitin binding domain"/>
    <property type="match status" value="3"/>
</dbReference>
<keyword evidence="5" id="KW-0325">Glycoprotein</keyword>
<dbReference type="InterPro" id="IPR051940">
    <property type="entry name" value="Chitin_bind-dev_reg"/>
</dbReference>
<evidence type="ECO:0000259" key="7">
    <source>
        <dbReference type="PROSITE" id="PS50940"/>
    </source>
</evidence>
<dbReference type="GeneID" id="111109548"/>
<sequence length="241" mass="26461">MRTLLAIFSLINLCKLSFEFPEARQVGLVPNCGDTWSHVPNPCKTNTHSQLYFPHPHDTAKFIQCTADGEMYIIQCPEGKEYNPSVTECAKPLPTTSPLPPVTNPCTAEAVAAKKIFFPYPNDPHHFMMCEGVMQVNIMTCPSPLVWDQGRESCVYTVSNPGGQPQSVVSTVAPDYFLQKCPNSTQPTDEIYFPHPDASKFIQCGAGGTGYVLNCPAGTIWRESAKKCVLPYADPDVSPSL</sequence>
<reference evidence="9" key="1">
    <citation type="submission" date="2025-08" db="UniProtKB">
        <authorList>
            <consortium name="RefSeq"/>
        </authorList>
    </citation>
    <scope>IDENTIFICATION</scope>
    <source>
        <tissue evidence="9">Whole sample</tissue>
    </source>
</reference>
<keyword evidence="2 6" id="KW-0732">Signal</keyword>
<keyword evidence="4" id="KW-1015">Disulfide bond</keyword>
<dbReference type="Pfam" id="PF01607">
    <property type="entry name" value="CBM_14"/>
    <property type="match status" value="3"/>
</dbReference>
<dbReference type="InterPro" id="IPR002557">
    <property type="entry name" value="Chitin-bd_dom"/>
</dbReference>
<keyword evidence="8" id="KW-1185">Reference proteome</keyword>
<evidence type="ECO:0000256" key="2">
    <source>
        <dbReference type="ARBA" id="ARBA00022729"/>
    </source>
</evidence>
<evidence type="ECO:0000313" key="9">
    <source>
        <dbReference type="RefSeq" id="XP_022301424.1"/>
    </source>
</evidence>
<dbReference type="PANTHER" id="PTHR23301">
    <property type="entry name" value="CHITIN BINDING PERITROPHIN-A"/>
    <property type="match status" value="1"/>
</dbReference>
<keyword evidence="3" id="KW-0677">Repeat</keyword>
<evidence type="ECO:0000313" key="8">
    <source>
        <dbReference type="Proteomes" id="UP000694844"/>
    </source>
</evidence>
<keyword evidence="1" id="KW-0147">Chitin-binding</keyword>
<dbReference type="GO" id="GO:0005576">
    <property type="term" value="C:extracellular region"/>
    <property type="evidence" value="ECO:0007669"/>
    <property type="project" value="InterPro"/>
</dbReference>
<dbReference type="Proteomes" id="UP000694844">
    <property type="component" value="Chromosome 8"/>
</dbReference>
<proteinExistence type="predicted"/>
<dbReference type="PANTHER" id="PTHR23301:SF0">
    <property type="entry name" value="CHITIN-BINDING TYPE-2 DOMAIN-CONTAINING PROTEIN-RELATED"/>
    <property type="match status" value="1"/>
</dbReference>
<dbReference type="PROSITE" id="PS50940">
    <property type="entry name" value="CHIT_BIND_II"/>
    <property type="match status" value="1"/>
</dbReference>
<dbReference type="OrthoDB" id="6112160at2759"/>
<protein>
    <submittedName>
        <fullName evidence="9">Uncharacterized protein LOC111109548</fullName>
    </submittedName>
</protein>
<feature type="chain" id="PRO_5034077835" evidence="6">
    <location>
        <begin position="20"/>
        <end position="241"/>
    </location>
</feature>
<evidence type="ECO:0000256" key="5">
    <source>
        <dbReference type="ARBA" id="ARBA00023180"/>
    </source>
</evidence>
<feature type="signal peptide" evidence="6">
    <location>
        <begin position="1"/>
        <end position="19"/>
    </location>
</feature>
<gene>
    <name evidence="9" type="primary">LOC111109548</name>
</gene>
<evidence type="ECO:0000256" key="3">
    <source>
        <dbReference type="ARBA" id="ARBA00022737"/>
    </source>
</evidence>
<accession>A0A8B8BF63</accession>
<evidence type="ECO:0000256" key="1">
    <source>
        <dbReference type="ARBA" id="ARBA00022669"/>
    </source>
</evidence>
<dbReference type="InterPro" id="IPR036508">
    <property type="entry name" value="Chitin-bd_dom_sf"/>
</dbReference>
<organism evidence="8 9">
    <name type="scientific">Crassostrea virginica</name>
    <name type="common">Eastern oyster</name>
    <dbReference type="NCBI Taxonomy" id="6565"/>
    <lineage>
        <taxon>Eukaryota</taxon>
        <taxon>Metazoa</taxon>
        <taxon>Spiralia</taxon>
        <taxon>Lophotrochozoa</taxon>
        <taxon>Mollusca</taxon>
        <taxon>Bivalvia</taxon>
        <taxon>Autobranchia</taxon>
        <taxon>Pteriomorphia</taxon>
        <taxon>Ostreida</taxon>
        <taxon>Ostreoidea</taxon>
        <taxon>Ostreidae</taxon>
        <taxon>Crassostrea</taxon>
    </lineage>
</organism>